<comment type="subcellular location">
    <subcellularLocation>
        <location evidence="1">Nucleus</location>
    </subcellularLocation>
</comment>
<dbReference type="SUPFAM" id="SSF46689">
    <property type="entry name" value="Homeodomain-like"/>
    <property type="match status" value="3"/>
</dbReference>
<feature type="domain" description="HTH myb-type" evidence="8">
    <location>
        <begin position="415"/>
        <end position="470"/>
    </location>
</feature>
<dbReference type="Proteomes" id="UP000494040">
    <property type="component" value="Unassembled WGS sequence"/>
</dbReference>
<organism evidence="9 10">
    <name type="scientific">Cimex lectularius</name>
    <name type="common">Bed bug</name>
    <name type="synonym">Acanthia lectularia</name>
    <dbReference type="NCBI Taxonomy" id="79782"/>
    <lineage>
        <taxon>Eukaryota</taxon>
        <taxon>Metazoa</taxon>
        <taxon>Ecdysozoa</taxon>
        <taxon>Arthropoda</taxon>
        <taxon>Hexapoda</taxon>
        <taxon>Insecta</taxon>
        <taxon>Pterygota</taxon>
        <taxon>Neoptera</taxon>
        <taxon>Paraneoptera</taxon>
        <taxon>Hemiptera</taxon>
        <taxon>Heteroptera</taxon>
        <taxon>Panheteroptera</taxon>
        <taxon>Cimicomorpha</taxon>
        <taxon>Cimicidae</taxon>
        <taxon>Cimex</taxon>
    </lineage>
</organism>
<evidence type="ECO:0000313" key="9">
    <source>
        <dbReference type="EnsemblMetazoa" id="XP_014247451.1"/>
    </source>
</evidence>
<feature type="domain" description="HTH myb-type" evidence="8">
    <location>
        <begin position="255"/>
        <end position="311"/>
    </location>
</feature>
<dbReference type="RefSeq" id="XP_014247451.1">
    <property type="nucleotide sequence ID" value="XM_014391965.2"/>
</dbReference>
<keyword evidence="10" id="KW-1185">Reference proteome</keyword>
<dbReference type="GO" id="GO:0042796">
    <property type="term" value="P:snRNA transcription by RNA polymerase III"/>
    <property type="evidence" value="ECO:0007669"/>
    <property type="project" value="TreeGrafter"/>
</dbReference>
<evidence type="ECO:0000256" key="5">
    <source>
        <dbReference type="ARBA" id="ARBA00023242"/>
    </source>
</evidence>
<keyword evidence="5" id="KW-0539">Nucleus</keyword>
<dbReference type="InterPro" id="IPR001005">
    <property type="entry name" value="SANT/Myb"/>
</dbReference>
<dbReference type="PANTHER" id="PTHR46621">
    <property type="entry name" value="SNRNA-ACTIVATING PROTEIN COMPLEX SUBUNIT 4"/>
    <property type="match status" value="1"/>
</dbReference>
<evidence type="ECO:0000256" key="4">
    <source>
        <dbReference type="ARBA" id="ARBA00023163"/>
    </source>
</evidence>
<dbReference type="OrthoDB" id="2143914at2759"/>
<dbReference type="GO" id="GO:0000978">
    <property type="term" value="F:RNA polymerase II cis-regulatory region sequence-specific DNA binding"/>
    <property type="evidence" value="ECO:0007669"/>
    <property type="project" value="TreeGrafter"/>
</dbReference>
<dbReference type="KEGG" id="clec:106665509"/>
<feature type="domain" description="Myb-like" evidence="7">
    <location>
        <begin position="415"/>
        <end position="466"/>
    </location>
</feature>
<keyword evidence="3" id="KW-0238">DNA-binding</keyword>
<keyword evidence="2" id="KW-0805">Transcription regulation</keyword>
<feature type="domain" description="Myb-like" evidence="7">
    <location>
        <begin position="313"/>
        <end position="361"/>
    </location>
</feature>
<dbReference type="CDD" id="cd00167">
    <property type="entry name" value="SANT"/>
    <property type="match status" value="2"/>
</dbReference>
<dbReference type="InterPro" id="IPR051575">
    <property type="entry name" value="Myb-like_DNA-bd"/>
</dbReference>
<dbReference type="InterPro" id="IPR009057">
    <property type="entry name" value="Homeodomain-like_sf"/>
</dbReference>
<keyword evidence="4" id="KW-0804">Transcription</keyword>
<dbReference type="InterPro" id="IPR017930">
    <property type="entry name" value="Myb_dom"/>
</dbReference>
<feature type="region of interest" description="Disordered" evidence="6">
    <location>
        <begin position="32"/>
        <end position="59"/>
    </location>
</feature>
<accession>A0A8I6RJC7</accession>
<dbReference type="CTD" id="40949"/>
<dbReference type="AlphaFoldDB" id="A0A8I6RJC7"/>
<reference evidence="9" key="1">
    <citation type="submission" date="2022-01" db="UniProtKB">
        <authorList>
            <consortium name="EnsemblMetazoa"/>
        </authorList>
    </citation>
    <scope>IDENTIFICATION</scope>
</reference>
<protein>
    <recommendedName>
        <fullName evidence="11">snRNA-activating protein complex subunit 4</fullName>
    </recommendedName>
</protein>
<dbReference type="EnsemblMetazoa" id="XM_014391965.2">
    <property type="protein sequence ID" value="XP_014247451.1"/>
    <property type="gene ID" value="LOC106665509"/>
</dbReference>
<dbReference type="OMA" id="CFVYFRT"/>
<dbReference type="GO" id="GO:0042795">
    <property type="term" value="P:snRNA transcription by RNA polymerase II"/>
    <property type="evidence" value="ECO:0007669"/>
    <property type="project" value="TreeGrafter"/>
</dbReference>
<dbReference type="PROSITE" id="PS50090">
    <property type="entry name" value="MYB_LIKE"/>
    <property type="match status" value="3"/>
</dbReference>
<dbReference type="SMART" id="SM00717">
    <property type="entry name" value="SANT"/>
    <property type="match status" value="5"/>
</dbReference>
<dbReference type="PROSITE" id="PS51294">
    <property type="entry name" value="HTH_MYB"/>
    <property type="match status" value="2"/>
</dbReference>
<dbReference type="GeneID" id="106665509"/>
<evidence type="ECO:0000256" key="2">
    <source>
        <dbReference type="ARBA" id="ARBA00023015"/>
    </source>
</evidence>
<dbReference type="Pfam" id="PF00249">
    <property type="entry name" value="Myb_DNA-binding"/>
    <property type="match status" value="2"/>
</dbReference>
<dbReference type="Pfam" id="PF13921">
    <property type="entry name" value="Myb_DNA-bind_6"/>
    <property type="match status" value="1"/>
</dbReference>
<dbReference type="GO" id="GO:0005634">
    <property type="term" value="C:nucleus"/>
    <property type="evidence" value="ECO:0007669"/>
    <property type="project" value="UniProtKB-SubCell"/>
</dbReference>
<name>A0A8I6RJC7_CIMLE</name>
<dbReference type="GO" id="GO:0019185">
    <property type="term" value="C:snRNA-activating protein complex"/>
    <property type="evidence" value="ECO:0007669"/>
    <property type="project" value="TreeGrafter"/>
</dbReference>
<evidence type="ECO:0000256" key="6">
    <source>
        <dbReference type="SAM" id="MobiDB-lite"/>
    </source>
</evidence>
<evidence type="ECO:0000259" key="7">
    <source>
        <dbReference type="PROSITE" id="PS50090"/>
    </source>
</evidence>
<feature type="domain" description="Myb-like" evidence="7">
    <location>
        <begin position="255"/>
        <end position="307"/>
    </location>
</feature>
<evidence type="ECO:0000256" key="3">
    <source>
        <dbReference type="ARBA" id="ARBA00023125"/>
    </source>
</evidence>
<dbReference type="Gene3D" id="1.10.10.60">
    <property type="entry name" value="Homeodomain-like"/>
    <property type="match status" value="3"/>
</dbReference>
<dbReference type="PANTHER" id="PTHR46621:SF1">
    <property type="entry name" value="SNRNA-ACTIVATING PROTEIN COMPLEX SUBUNIT 4"/>
    <property type="match status" value="1"/>
</dbReference>
<dbReference type="GO" id="GO:0001006">
    <property type="term" value="F:RNA polymerase III type 3 promoter sequence-specific DNA binding"/>
    <property type="evidence" value="ECO:0007669"/>
    <property type="project" value="TreeGrafter"/>
</dbReference>
<proteinExistence type="predicted"/>
<evidence type="ECO:0000256" key="1">
    <source>
        <dbReference type="ARBA" id="ARBA00004123"/>
    </source>
</evidence>
<evidence type="ECO:0000259" key="8">
    <source>
        <dbReference type="PROSITE" id="PS51294"/>
    </source>
</evidence>
<evidence type="ECO:0008006" key="11">
    <source>
        <dbReference type="Google" id="ProtNLM"/>
    </source>
</evidence>
<evidence type="ECO:0000313" key="10">
    <source>
        <dbReference type="Proteomes" id="UP000494040"/>
    </source>
</evidence>
<sequence length="700" mass="82184">MDMDTFDANLHQDSDIELISLLEEHLKKERHEAAWENQLQSVEPPPKKKRTNPKDDKSSKSIIELEQACKEVDNCLIIIKKQMDKLLDTQYQLCLVKNNLLHSNRTNKSEQTSFHNPSVYVKNFINEFRAPYFKDSHYFSAPKNSDAKEFVKIDLIKTFCPWGNLDVEQLQNCVRESIVKAYLTSVSNKHSDISLVDHESKVECLLTINYFKKEPLTSFFTKEMEKNLDWITISDLMKGRFSPTECKKMWYLYARPAVNKKKWTISEIRKLSDIIKKHAFQNWDKIASDLQTDRSSFQCFLYYMKFMHKDIAGPWSRSEQELLKEVVLSSTYGNKICWNKVGYYFENRNFGQIFNKWTHSINPTIKKGHFELQEDRVLLTLKHKFNLEVEDLSKVIKNRTIKQIRERFDNTLTPDKDVKFGEWTEEEDNQLLALVGELGETRWSDIAKKLKTRNRVQVRHRYNCLRKKFAEDPNLTISEIRRAKRPYKSKRKVQNTQFLSRLANKKGKKMIKAQDIDKMVQSVYSKKAQHPSQIDLNLVNFFTEKLDSKMFPQNDPKNDTIYSLDQIANETQHLLNVLQANLKLDNTILSTIEDEVNKLGENGPKISNLLKDSNFMNKVFQQRNNPSTSTLSLLPPNLNTMYALWEAYSAIRHKSKTEFSISISEDSESDVDRALLKWHQRLHALFTWPSFLSVNRLKDA</sequence>